<dbReference type="Proteomes" id="UP001218188">
    <property type="component" value="Unassembled WGS sequence"/>
</dbReference>
<evidence type="ECO:0000256" key="1">
    <source>
        <dbReference type="ARBA" id="ARBA00022737"/>
    </source>
</evidence>
<accession>A0AAD6X893</accession>
<keyword evidence="4" id="KW-1185">Reference proteome</keyword>
<proteinExistence type="predicted"/>
<dbReference type="EMBL" id="JARJCM010000048">
    <property type="protein sequence ID" value="KAJ7035769.1"/>
    <property type="molecule type" value="Genomic_DNA"/>
</dbReference>
<organism evidence="3 4">
    <name type="scientific">Mycena alexandri</name>
    <dbReference type="NCBI Taxonomy" id="1745969"/>
    <lineage>
        <taxon>Eukaryota</taxon>
        <taxon>Fungi</taxon>
        <taxon>Dikarya</taxon>
        <taxon>Basidiomycota</taxon>
        <taxon>Agaricomycotina</taxon>
        <taxon>Agaricomycetes</taxon>
        <taxon>Agaricomycetidae</taxon>
        <taxon>Agaricales</taxon>
        <taxon>Marasmiineae</taxon>
        <taxon>Mycenaceae</taxon>
        <taxon>Mycena</taxon>
    </lineage>
</organism>
<gene>
    <name evidence="3" type="ORF">C8F04DRAFT_1097320</name>
</gene>
<dbReference type="PANTHER" id="PTHR10039:SF17">
    <property type="entry name" value="FUNGAL STAND N-TERMINAL GOODBYE DOMAIN-CONTAINING PROTEIN-RELATED"/>
    <property type="match status" value="1"/>
</dbReference>
<evidence type="ECO:0000259" key="2">
    <source>
        <dbReference type="Pfam" id="PF24883"/>
    </source>
</evidence>
<protein>
    <recommendedName>
        <fullName evidence="2">Nephrocystin 3-like N-terminal domain-containing protein</fullName>
    </recommendedName>
</protein>
<feature type="domain" description="Nephrocystin 3-like N-terminal" evidence="2">
    <location>
        <begin position="328"/>
        <end position="483"/>
    </location>
</feature>
<name>A0AAD6X893_9AGAR</name>
<sequence length="986" mass="110884">MFSGSHVQINDGNFVNVGGDFNFESIQAAGSVDVELEFGFAGRQLAGAERTDRGVSTRMIPYDVSHRRRIMADPDNAYEPERGSNSNNGHTQGAYIFNSYPFSLPDHPHEQVHQLEFHRLSTVEGPAGYLNGDSGLGLDPSGMDTWAIGTDLDFSAILSIPSPQNSGPSHDFSLPTASQIPALKYPLDWTDSVSVSHDAVENEYFPTQYHSTNSDAGSSQHRYPVEPMPGMIDNHLTFPWNGPSSAPATSIHGGTFIGGNVQNIQRHGEAGLHILHRATASGAFHDSAERFPQPRCHPETRTELLNILWNWTCGIEPPKNWTSDNFALSSEEENGPSSCILWLYGPAGAGKSAVAQSFCQKLKDEGRLGGSFFFKRGHPSRGNAHKLFPTIAYQLALHLPQLNQLISQRIERDPAVVDRSLSDQLHQLIIEPCRKTSFPQPVTVIIDGLDECDGEDIQQEILRSIGHAVCQERLPILFFFSSRPESYIRETFVGPCLEGFHRPLNIEQSFQDVRKYLLVELGRIHREHQTTMATVPSLWPQSEIVEKLVQKSSGYFIYASTVVKFIDDKRFRPVDRLDIILGIKNSISRSPFDALDQLYQQILCGVPIDFHAQLLGILTVITAGLDWWVSAIEQLLELETGDVRLILRGLHSVLDIPAEEDTRISAHHASFLDFLRNSSRSGPFYVGSSQCRHSLTHHILKAYSFQTLDWLTNLEHPARHLDSDAFEYITSAEPCPALLSLVRSFNPDLLFSLTSQLCIQFVHWLKKFNPLPEDLIQLWEDYTFIVLCDGAWDASKLLDEHQLDKRQDMVSHASPQLLRVLYACRLFPEIQDETPYRLLQFRILFGLSWDELRSIICPLRALIGDESARLHELLNFDLDATLLGRLDPNSFVLELAKCGLRLMVDEDIHYCLRCLLAEGWGFFLRSCPPGPDLLQSLSQIDLPSTDDITPEDIHNIVQWLRVSLYIPVRCPLIQYPTNSDKPSLSD</sequence>
<dbReference type="Pfam" id="PF24883">
    <property type="entry name" value="NPHP3_N"/>
    <property type="match status" value="1"/>
</dbReference>
<reference evidence="3" key="1">
    <citation type="submission" date="2023-03" db="EMBL/GenBank/DDBJ databases">
        <title>Massive genome expansion in bonnet fungi (Mycena s.s.) driven by repeated elements and novel gene families across ecological guilds.</title>
        <authorList>
            <consortium name="Lawrence Berkeley National Laboratory"/>
            <person name="Harder C.B."/>
            <person name="Miyauchi S."/>
            <person name="Viragh M."/>
            <person name="Kuo A."/>
            <person name="Thoen E."/>
            <person name="Andreopoulos B."/>
            <person name="Lu D."/>
            <person name="Skrede I."/>
            <person name="Drula E."/>
            <person name="Henrissat B."/>
            <person name="Morin E."/>
            <person name="Kohler A."/>
            <person name="Barry K."/>
            <person name="LaButti K."/>
            <person name="Morin E."/>
            <person name="Salamov A."/>
            <person name="Lipzen A."/>
            <person name="Mereny Z."/>
            <person name="Hegedus B."/>
            <person name="Baldrian P."/>
            <person name="Stursova M."/>
            <person name="Weitz H."/>
            <person name="Taylor A."/>
            <person name="Grigoriev I.V."/>
            <person name="Nagy L.G."/>
            <person name="Martin F."/>
            <person name="Kauserud H."/>
        </authorList>
    </citation>
    <scope>NUCLEOTIDE SEQUENCE</scope>
    <source>
        <strain evidence="3">CBHHK200</strain>
    </source>
</reference>
<dbReference type="InterPro" id="IPR027417">
    <property type="entry name" value="P-loop_NTPase"/>
</dbReference>
<evidence type="ECO:0000313" key="3">
    <source>
        <dbReference type="EMBL" id="KAJ7035769.1"/>
    </source>
</evidence>
<keyword evidence="1" id="KW-0677">Repeat</keyword>
<dbReference type="PANTHER" id="PTHR10039">
    <property type="entry name" value="AMELOGENIN"/>
    <property type="match status" value="1"/>
</dbReference>
<dbReference type="AlphaFoldDB" id="A0AAD6X893"/>
<dbReference type="InterPro" id="IPR056884">
    <property type="entry name" value="NPHP3-like_N"/>
</dbReference>
<dbReference type="SUPFAM" id="SSF52540">
    <property type="entry name" value="P-loop containing nucleoside triphosphate hydrolases"/>
    <property type="match status" value="1"/>
</dbReference>
<evidence type="ECO:0000313" key="4">
    <source>
        <dbReference type="Proteomes" id="UP001218188"/>
    </source>
</evidence>
<comment type="caution">
    <text evidence="3">The sequence shown here is derived from an EMBL/GenBank/DDBJ whole genome shotgun (WGS) entry which is preliminary data.</text>
</comment>
<dbReference type="Gene3D" id="3.40.50.300">
    <property type="entry name" value="P-loop containing nucleotide triphosphate hydrolases"/>
    <property type="match status" value="1"/>
</dbReference>